<evidence type="ECO:0000256" key="1">
    <source>
        <dbReference type="ARBA" id="ARBA00004162"/>
    </source>
</evidence>
<dbReference type="EMBL" id="AP024485">
    <property type="protein sequence ID" value="BCS89931.1"/>
    <property type="molecule type" value="Genomic_DNA"/>
</dbReference>
<dbReference type="RefSeq" id="WP_229591883.1">
    <property type="nucleotide sequence ID" value="NZ_AP024485.1"/>
</dbReference>
<reference evidence="9" key="1">
    <citation type="journal article" date="2022" name="Arch. Microbiol.">
        <title>Pseudodesulfovibrio sediminis sp. nov., a mesophilic and neutrophilic sulfate-reducing bacterium isolated from sediment of a brackish lake.</title>
        <authorList>
            <person name="Takahashi A."/>
            <person name="Kojima H."/>
            <person name="Watanabe M."/>
            <person name="Fukui M."/>
        </authorList>
    </citation>
    <scope>NUCLEOTIDE SEQUENCE</scope>
    <source>
        <strain evidence="9">SF6</strain>
    </source>
</reference>
<evidence type="ECO:0000256" key="7">
    <source>
        <dbReference type="RuleBase" id="RU003879"/>
    </source>
</evidence>
<dbReference type="InterPro" id="IPR003400">
    <property type="entry name" value="ExbD"/>
</dbReference>
<organism evidence="9 10">
    <name type="scientific">Pseudodesulfovibrio sediminis</name>
    <dbReference type="NCBI Taxonomy" id="2810563"/>
    <lineage>
        <taxon>Bacteria</taxon>
        <taxon>Pseudomonadati</taxon>
        <taxon>Thermodesulfobacteriota</taxon>
        <taxon>Desulfovibrionia</taxon>
        <taxon>Desulfovibrionales</taxon>
        <taxon>Desulfovibrionaceae</taxon>
    </lineage>
</organism>
<keyword evidence="7" id="KW-0653">Protein transport</keyword>
<name>A0ABN6EXR3_9BACT</name>
<evidence type="ECO:0000313" key="9">
    <source>
        <dbReference type="EMBL" id="BCS89931.1"/>
    </source>
</evidence>
<feature type="transmembrane region" description="Helical" evidence="8">
    <location>
        <begin position="12"/>
        <end position="31"/>
    </location>
</feature>
<evidence type="ECO:0000256" key="4">
    <source>
        <dbReference type="ARBA" id="ARBA00022692"/>
    </source>
</evidence>
<evidence type="ECO:0000256" key="2">
    <source>
        <dbReference type="ARBA" id="ARBA00005811"/>
    </source>
</evidence>
<gene>
    <name evidence="9" type="ORF">PSDVSF_31730</name>
</gene>
<sequence>MKFERRKRYSALLDIAPLVDVIFLLLLFFMLTSRMVSAPAIVIDLPQSRTAEVQTSSEVIITITDQGELFLGDTPVILDDFVETLRACLQQKDTPVVHLRVDHEVEVGLLVSIVDCVKMSGCASFSIETESE</sequence>
<evidence type="ECO:0000313" key="10">
    <source>
        <dbReference type="Proteomes" id="UP001053296"/>
    </source>
</evidence>
<keyword evidence="5 8" id="KW-1133">Transmembrane helix</keyword>
<dbReference type="Pfam" id="PF02472">
    <property type="entry name" value="ExbD"/>
    <property type="match status" value="1"/>
</dbReference>
<dbReference type="Proteomes" id="UP001053296">
    <property type="component" value="Chromosome"/>
</dbReference>
<dbReference type="PANTHER" id="PTHR30558">
    <property type="entry name" value="EXBD MEMBRANE COMPONENT OF PMF-DRIVEN MACROMOLECULE IMPORT SYSTEM"/>
    <property type="match status" value="1"/>
</dbReference>
<comment type="subcellular location">
    <subcellularLocation>
        <location evidence="1">Cell membrane</location>
        <topology evidence="1">Single-pass membrane protein</topology>
    </subcellularLocation>
    <subcellularLocation>
        <location evidence="7">Cell membrane</location>
        <topology evidence="7">Single-pass type II membrane protein</topology>
    </subcellularLocation>
</comment>
<keyword evidence="3" id="KW-1003">Cell membrane</keyword>
<dbReference type="Gene3D" id="3.30.420.270">
    <property type="match status" value="1"/>
</dbReference>
<protein>
    <submittedName>
        <fullName evidence="9">Biopolymer transport protein ExbD</fullName>
    </submittedName>
</protein>
<keyword evidence="6 8" id="KW-0472">Membrane</keyword>
<evidence type="ECO:0000256" key="5">
    <source>
        <dbReference type="ARBA" id="ARBA00022989"/>
    </source>
</evidence>
<proteinExistence type="inferred from homology"/>
<comment type="similarity">
    <text evidence="2 7">Belongs to the ExbD/TolR family.</text>
</comment>
<evidence type="ECO:0000256" key="3">
    <source>
        <dbReference type="ARBA" id="ARBA00022475"/>
    </source>
</evidence>
<evidence type="ECO:0000256" key="8">
    <source>
        <dbReference type="SAM" id="Phobius"/>
    </source>
</evidence>
<evidence type="ECO:0000256" key="6">
    <source>
        <dbReference type="ARBA" id="ARBA00023136"/>
    </source>
</evidence>
<accession>A0ABN6EXR3</accession>
<keyword evidence="7" id="KW-0813">Transport</keyword>
<keyword evidence="4 7" id="KW-0812">Transmembrane</keyword>
<keyword evidence="10" id="KW-1185">Reference proteome</keyword>